<evidence type="ECO:0000313" key="1">
    <source>
        <dbReference type="EMBL" id="KAI9157594.1"/>
    </source>
</evidence>
<reference evidence="1" key="1">
    <citation type="journal article" date="2022" name="Plant J.">
        <title>Strategies of tolerance reflected in two North American maple genomes.</title>
        <authorList>
            <person name="McEvoy S.L."/>
            <person name="Sezen U.U."/>
            <person name="Trouern-Trend A."/>
            <person name="McMahon S.M."/>
            <person name="Schaberg P.G."/>
            <person name="Yang J."/>
            <person name="Wegrzyn J.L."/>
            <person name="Swenson N.G."/>
        </authorList>
    </citation>
    <scope>NUCLEOTIDE SEQUENCE</scope>
    <source>
        <strain evidence="1">91603</strain>
    </source>
</reference>
<name>A0AAD5IE96_ACENE</name>
<evidence type="ECO:0000313" key="2">
    <source>
        <dbReference type="Proteomes" id="UP001064489"/>
    </source>
</evidence>
<dbReference type="AlphaFoldDB" id="A0AAD5IE96"/>
<comment type="caution">
    <text evidence="1">The sequence shown here is derived from an EMBL/GenBank/DDBJ whole genome shotgun (WGS) entry which is preliminary data.</text>
</comment>
<proteinExistence type="predicted"/>
<organism evidence="1 2">
    <name type="scientific">Acer negundo</name>
    <name type="common">Box elder</name>
    <dbReference type="NCBI Taxonomy" id="4023"/>
    <lineage>
        <taxon>Eukaryota</taxon>
        <taxon>Viridiplantae</taxon>
        <taxon>Streptophyta</taxon>
        <taxon>Embryophyta</taxon>
        <taxon>Tracheophyta</taxon>
        <taxon>Spermatophyta</taxon>
        <taxon>Magnoliopsida</taxon>
        <taxon>eudicotyledons</taxon>
        <taxon>Gunneridae</taxon>
        <taxon>Pentapetalae</taxon>
        <taxon>rosids</taxon>
        <taxon>malvids</taxon>
        <taxon>Sapindales</taxon>
        <taxon>Sapindaceae</taxon>
        <taxon>Hippocastanoideae</taxon>
        <taxon>Acereae</taxon>
        <taxon>Acer</taxon>
    </lineage>
</organism>
<dbReference type="GO" id="GO:0005759">
    <property type="term" value="C:mitochondrial matrix"/>
    <property type="evidence" value="ECO:0007669"/>
    <property type="project" value="InterPro"/>
</dbReference>
<dbReference type="PANTHER" id="PTHR10826">
    <property type="entry name" value="COMPLEMENT COMPONENT 1"/>
    <property type="match status" value="1"/>
</dbReference>
<reference evidence="1" key="2">
    <citation type="submission" date="2023-02" db="EMBL/GenBank/DDBJ databases">
        <authorList>
            <person name="Swenson N.G."/>
            <person name="Wegrzyn J.L."/>
            <person name="Mcevoy S.L."/>
        </authorList>
    </citation>
    <scope>NUCLEOTIDE SEQUENCE</scope>
    <source>
        <strain evidence="1">91603</strain>
        <tissue evidence="1">Leaf</tissue>
    </source>
</reference>
<dbReference type="InterPro" id="IPR003428">
    <property type="entry name" value="MAM33"/>
</dbReference>
<sequence>MTGQTQEELLGALLEEQKIDLSKVEKPQSEFTLKIENSAPEHRVVLTREYWGELVEVLGYIRSCTTGKDSTDLYITISNNGESFLKFQCFCTSDSISIRRIGIINSKYSKDDWPYNDGDDVVEFNHMDENMKKAFFEYLEIRGIKPSIVDFMIKCSRYKKAKKMSTLGSFVPDFEFSSAAGTKKCSSNESLLQAIDSELKRIGHVEETPSEFTFELNRDFNKGGRAYVELTKEFQGELVRLASGYIFGPQSQRFEFEDFTVTISKHGGSRCGSRLQFDCSYTLDGISISNITVVDGGQYLEFELDMDENENENVDGDQYLELELDEDENVDENKNLKKALQKYLEVRGIKPSNIEFIFKCISNKYTQINLTVLKKMKNFIGQIA</sequence>
<dbReference type="PANTHER" id="PTHR10826:SF41">
    <property type="entry name" value="MITOCHONDRIAL GLYCOPROTEIN FAMILY PROTEIN"/>
    <property type="match status" value="1"/>
</dbReference>
<dbReference type="EMBL" id="JAJSOW010000107">
    <property type="protein sequence ID" value="KAI9157594.1"/>
    <property type="molecule type" value="Genomic_DNA"/>
</dbReference>
<gene>
    <name evidence="1" type="ORF">LWI28_024847</name>
</gene>
<dbReference type="Pfam" id="PF02330">
    <property type="entry name" value="MAM33"/>
    <property type="match status" value="2"/>
</dbReference>
<dbReference type="InterPro" id="IPR036561">
    <property type="entry name" value="MAM33_sf"/>
</dbReference>
<dbReference type="Gene3D" id="3.10.280.10">
    <property type="entry name" value="Mitochondrial glycoprotein"/>
    <property type="match status" value="2"/>
</dbReference>
<dbReference type="Proteomes" id="UP001064489">
    <property type="component" value="Chromosome 12"/>
</dbReference>
<protein>
    <submittedName>
        <fullName evidence="1">Uncharacterized protein</fullName>
    </submittedName>
</protein>
<dbReference type="SUPFAM" id="SSF54529">
    <property type="entry name" value="Mitochondrial glycoprotein MAM33-like"/>
    <property type="match status" value="2"/>
</dbReference>
<keyword evidence="2" id="KW-1185">Reference proteome</keyword>
<accession>A0AAD5IE96</accession>